<evidence type="ECO:0000256" key="1">
    <source>
        <dbReference type="SAM" id="SignalP"/>
    </source>
</evidence>
<sequence>MRISAVLLLTAVTASLLSGCGQDDASGSDRASGNASAACTYTATGDAARKVDLPPGDPAPARSLTMTTNRGPIGLTLDDAAAPCTAGSFTSLARQGYFDDTKCHRLTTQGIFVLQCGDPTGTGSGGPGYSFDDELTGQETYPAGTLAMANAGPNTNGSQFFLVYADTALPPAYTVFGKLDPAGTKVVLDIAKKGTADGSGDGAPKQDVVITSVK</sequence>
<name>A0A975SY50_9ACTN</name>
<feature type="chain" id="PRO_5038734028" evidence="1">
    <location>
        <begin position="19"/>
        <end position="214"/>
    </location>
</feature>
<keyword evidence="1" id="KW-0732">Signal</keyword>
<dbReference type="AlphaFoldDB" id="A0A975SY50"/>
<dbReference type="PANTHER" id="PTHR45625:SF3">
    <property type="entry name" value="PEPTIDYL-PROLYL CIS-TRANS ISOMERASE B-RELATED"/>
    <property type="match status" value="1"/>
</dbReference>
<gene>
    <name evidence="3" type="ORF">KRR39_21700</name>
</gene>
<dbReference type="InterPro" id="IPR002130">
    <property type="entry name" value="Cyclophilin-type_PPIase_dom"/>
</dbReference>
<evidence type="ECO:0000313" key="3">
    <source>
        <dbReference type="EMBL" id="QWZ07947.1"/>
    </source>
</evidence>
<proteinExistence type="predicted"/>
<evidence type="ECO:0000259" key="2">
    <source>
        <dbReference type="PROSITE" id="PS50072"/>
    </source>
</evidence>
<dbReference type="PROSITE" id="PS51257">
    <property type="entry name" value="PROKAR_LIPOPROTEIN"/>
    <property type="match status" value="1"/>
</dbReference>
<feature type="signal peptide" evidence="1">
    <location>
        <begin position="1"/>
        <end position="18"/>
    </location>
</feature>
<dbReference type="InterPro" id="IPR044666">
    <property type="entry name" value="Cyclophilin_A-like"/>
</dbReference>
<accession>A0A975SY50</accession>
<dbReference type="PROSITE" id="PS50072">
    <property type="entry name" value="CSA_PPIASE_2"/>
    <property type="match status" value="1"/>
</dbReference>
<dbReference type="RefSeq" id="WP_216939457.1">
    <property type="nucleotide sequence ID" value="NZ_CP077062.1"/>
</dbReference>
<keyword evidence="4" id="KW-1185">Reference proteome</keyword>
<organism evidence="3 4">
    <name type="scientific">Nocardioides panacis</name>
    <dbReference type="NCBI Taxonomy" id="2849501"/>
    <lineage>
        <taxon>Bacteria</taxon>
        <taxon>Bacillati</taxon>
        <taxon>Actinomycetota</taxon>
        <taxon>Actinomycetes</taxon>
        <taxon>Propionibacteriales</taxon>
        <taxon>Nocardioidaceae</taxon>
        <taxon>Nocardioides</taxon>
    </lineage>
</organism>
<dbReference type="EMBL" id="CP077062">
    <property type="protein sequence ID" value="QWZ07947.1"/>
    <property type="molecule type" value="Genomic_DNA"/>
</dbReference>
<dbReference type="KEGG" id="nps:KRR39_21700"/>
<protein>
    <submittedName>
        <fullName evidence="3">Peptidylprolyl isomerase</fullName>
    </submittedName>
</protein>
<dbReference type="PANTHER" id="PTHR45625">
    <property type="entry name" value="PEPTIDYL-PROLYL CIS-TRANS ISOMERASE-RELATED"/>
    <property type="match status" value="1"/>
</dbReference>
<evidence type="ECO:0000313" key="4">
    <source>
        <dbReference type="Proteomes" id="UP000683575"/>
    </source>
</evidence>
<feature type="domain" description="PPIase cyclophilin-type" evidence="2">
    <location>
        <begin position="71"/>
        <end position="214"/>
    </location>
</feature>
<dbReference type="GO" id="GO:0003755">
    <property type="term" value="F:peptidyl-prolyl cis-trans isomerase activity"/>
    <property type="evidence" value="ECO:0007669"/>
    <property type="project" value="InterPro"/>
</dbReference>
<reference evidence="3" key="1">
    <citation type="submission" date="2021-06" db="EMBL/GenBank/DDBJ databases">
        <title>Complete genome sequence of Nocardioides sp. G188.</title>
        <authorList>
            <person name="Im W.-T."/>
        </authorList>
    </citation>
    <scope>NUCLEOTIDE SEQUENCE</scope>
    <source>
        <strain evidence="3">G188</strain>
    </source>
</reference>
<dbReference type="Pfam" id="PF00160">
    <property type="entry name" value="Pro_isomerase"/>
    <property type="match status" value="1"/>
</dbReference>
<keyword evidence="3" id="KW-0413">Isomerase</keyword>
<dbReference type="Proteomes" id="UP000683575">
    <property type="component" value="Chromosome"/>
</dbReference>
<dbReference type="CDD" id="cd00317">
    <property type="entry name" value="cyclophilin"/>
    <property type="match status" value="1"/>
</dbReference>